<keyword evidence="1" id="KW-0597">Phosphoprotein</keyword>
<evidence type="ECO:0000259" key="2">
    <source>
        <dbReference type="PROSITE" id="PS50110"/>
    </source>
</evidence>
<dbReference type="PANTHER" id="PTHR45228:SF8">
    <property type="entry name" value="TWO-COMPONENT RESPONSE REGULATOR-RELATED"/>
    <property type="match status" value="1"/>
</dbReference>
<dbReference type="PANTHER" id="PTHR45228">
    <property type="entry name" value="CYCLIC DI-GMP PHOSPHODIESTERASE TM_0186-RELATED"/>
    <property type="match status" value="1"/>
</dbReference>
<dbReference type="PROSITE" id="PS50110">
    <property type="entry name" value="RESPONSE_REGULATORY"/>
    <property type="match status" value="1"/>
</dbReference>
<dbReference type="AlphaFoldDB" id="A0A545TMM7"/>
<feature type="modified residue" description="4-aspartylphosphate" evidence="1">
    <location>
        <position position="53"/>
    </location>
</feature>
<gene>
    <name evidence="3" type="ORF">FKG95_18125</name>
</gene>
<dbReference type="RefSeq" id="WP_142897812.1">
    <property type="nucleotide sequence ID" value="NZ_ML660057.1"/>
</dbReference>
<evidence type="ECO:0000313" key="4">
    <source>
        <dbReference type="Proteomes" id="UP000315252"/>
    </source>
</evidence>
<dbReference type="SUPFAM" id="SSF52172">
    <property type="entry name" value="CheY-like"/>
    <property type="match status" value="1"/>
</dbReference>
<dbReference type="Proteomes" id="UP000315252">
    <property type="component" value="Unassembled WGS sequence"/>
</dbReference>
<dbReference type="SMART" id="SM00448">
    <property type="entry name" value="REC"/>
    <property type="match status" value="1"/>
</dbReference>
<dbReference type="GO" id="GO:0000160">
    <property type="term" value="P:phosphorelay signal transduction system"/>
    <property type="evidence" value="ECO:0007669"/>
    <property type="project" value="InterPro"/>
</dbReference>
<dbReference type="InterPro" id="IPR052020">
    <property type="entry name" value="Cyclic_di-GMP/3'3'-cGAMP_PDE"/>
</dbReference>
<dbReference type="Pfam" id="PF00072">
    <property type="entry name" value="Response_reg"/>
    <property type="match status" value="1"/>
</dbReference>
<proteinExistence type="predicted"/>
<dbReference type="CDD" id="cd17569">
    <property type="entry name" value="REC_HupR-like"/>
    <property type="match status" value="1"/>
</dbReference>
<accession>A0A545TMM7</accession>
<dbReference type="OrthoDB" id="9802066at2"/>
<feature type="domain" description="Response regulatory" evidence="2">
    <location>
        <begin position="4"/>
        <end position="119"/>
    </location>
</feature>
<keyword evidence="4" id="KW-1185">Reference proteome</keyword>
<dbReference type="InterPro" id="IPR001789">
    <property type="entry name" value="Sig_transdc_resp-reg_receiver"/>
</dbReference>
<name>A0A545TMM7_9PROT</name>
<dbReference type="InterPro" id="IPR011006">
    <property type="entry name" value="CheY-like_superfamily"/>
</dbReference>
<evidence type="ECO:0000256" key="1">
    <source>
        <dbReference type="PROSITE-ProRule" id="PRU00169"/>
    </source>
</evidence>
<reference evidence="3 4" key="1">
    <citation type="submission" date="2019-06" db="EMBL/GenBank/DDBJ databases">
        <title>Whole genome sequence for Rhodospirillaceae sp. R148.</title>
        <authorList>
            <person name="Wang G."/>
        </authorList>
    </citation>
    <scope>NUCLEOTIDE SEQUENCE [LARGE SCALE GENOMIC DNA]</scope>
    <source>
        <strain evidence="3 4">R148</strain>
    </source>
</reference>
<dbReference type="Gene3D" id="3.40.50.2300">
    <property type="match status" value="1"/>
</dbReference>
<protein>
    <submittedName>
        <fullName evidence="3">Response regulator</fullName>
    </submittedName>
</protein>
<comment type="caution">
    <text evidence="3">The sequence shown here is derived from an EMBL/GenBank/DDBJ whole genome shotgun (WGS) entry which is preliminary data.</text>
</comment>
<dbReference type="Pfam" id="PF13487">
    <property type="entry name" value="HD_5"/>
    <property type="match status" value="1"/>
</dbReference>
<dbReference type="Gene3D" id="1.10.3210.10">
    <property type="entry name" value="Hypothetical protein af1432"/>
    <property type="match status" value="1"/>
</dbReference>
<evidence type="ECO:0000313" key="3">
    <source>
        <dbReference type="EMBL" id="TQV78479.1"/>
    </source>
</evidence>
<organism evidence="3 4">
    <name type="scientific">Denitrobaculum tricleocarpae</name>
    <dbReference type="NCBI Taxonomy" id="2591009"/>
    <lineage>
        <taxon>Bacteria</taxon>
        <taxon>Pseudomonadati</taxon>
        <taxon>Pseudomonadota</taxon>
        <taxon>Alphaproteobacteria</taxon>
        <taxon>Rhodospirillales</taxon>
        <taxon>Rhodospirillaceae</taxon>
        <taxon>Denitrobaculum</taxon>
    </lineage>
</organism>
<dbReference type="EMBL" id="VHSH01000006">
    <property type="protein sequence ID" value="TQV78479.1"/>
    <property type="molecule type" value="Genomic_DNA"/>
</dbReference>
<sequence length="395" mass="43441">MNARVLFVDDDPQILSAFKRNLRKRFDLQTAEGPAAGLKAIEEDGEFAVVVSDQQMPEMDGITFLRQVKGKNPLTVRMMLTGNADQQTAMEAVNEGHIFRFMTKPCAPDDLAKAVEAAQEQYRLVTAERDLLEQTLAGSVKVLVDVLSLHNPEAFKQTARIRSWARAIAKPLKLTDPWTLNMSIMLSSIGEITLPAELAGKRRKGEALTEVEKGLVSRSPEVARDLITNIPRLGPVATAVYYQAAGFDGSGFPGDGVSGEDLPKEARVLRVLIDLAAASNADLPPASVFDAMAKNSAQYDPEILALARARLTPPDETPETEDAPEVHEVPVRLLRDVHKLHEDVVTESETVLIAAGHRLTRAMIKKIQNYHQVHKIKEPLMVIEVHDDEDALIDA</sequence>